<dbReference type="STRING" id="55209.HA50_03720"/>
<comment type="function">
    <text evidence="10">Catalyzes the transfer of pyrophosphate from adenosine triphosphate (ATP) to 6-hydroxymethyl-7,8-dihydropterin, an enzymatic step in folate biosynthesis pathway.</text>
</comment>
<dbReference type="Proteomes" id="UP000193749">
    <property type="component" value="Unassembled WGS sequence"/>
</dbReference>
<comment type="similarity">
    <text evidence="2">Belongs to the HPPK family.</text>
</comment>
<dbReference type="EC" id="2.7.6.3" evidence="3"/>
<dbReference type="InterPro" id="IPR035907">
    <property type="entry name" value="Hppk_sf"/>
</dbReference>
<dbReference type="PANTHER" id="PTHR43071">
    <property type="entry name" value="2-AMINO-4-HYDROXY-6-HYDROXYMETHYLDIHYDROPTERIDINE PYROPHOSPHOKINASE"/>
    <property type="match status" value="1"/>
</dbReference>
<dbReference type="RefSeq" id="WP_084872791.1">
    <property type="nucleotide sequence ID" value="NZ_JAGGMY010000001.1"/>
</dbReference>
<dbReference type="CDD" id="cd00483">
    <property type="entry name" value="HPPK"/>
    <property type="match status" value="1"/>
</dbReference>
<evidence type="ECO:0000256" key="10">
    <source>
        <dbReference type="ARBA" id="ARBA00029409"/>
    </source>
</evidence>
<dbReference type="EMBL" id="MLJI01000001">
    <property type="protein sequence ID" value="ORM92511.1"/>
    <property type="molecule type" value="Genomic_DNA"/>
</dbReference>
<dbReference type="GO" id="GO:0046654">
    <property type="term" value="P:tetrahydrofolate biosynthetic process"/>
    <property type="evidence" value="ECO:0007669"/>
    <property type="project" value="UniProtKB-UniPathway"/>
</dbReference>
<dbReference type="Gene3D" id="3.30.70.560">
    <property type="entry name" value="7,8-Dihydro-6-hydroxymethylpterin-pyrophosphokinase HPPK"/>
    <property type="match status" value="1"/>
</dbReference>
<dbReference type="UniPathway" id="UPA00077">
    <property type="reaction ID" value="UER00155"/>
</dbReference>
<comment type="pathway">
    <text evidence="1">Cofactor biosynthesis; tetrahydrofolate biosynthesis; 2-amino-4-hydroxy-6-hydroxymethyl-7,8-dihydropteridine diphosphate from 7,8-dihydroneopterin triphosphate: step 4/4.</text>
</comment>
<gene>
    <name evidence="14" type="ORF">HA50_03720</name>
</gene>
<evidence type="ECO:0000256" key="1">
    <source>
        <dbReference type="ARBA" id="ARBA00005051"/>
    </source>
</evidence>
<sequence>MTRVYLALGSNLADPLHQVDAALAALDAIPQTTRVATSSLYRTPPYGPQDQPDYLNAVVALETGLTAESLLDQTQRIELEHGRVRKAERWGPRTLDLDILLFGDAVINTPRLTVPHYDIHNRAFMLLPLLELAPQLTFPDGTPLAPLLATLDQSEIRFWSE</sequence>
<evidence type="ECO:0000256" key="11">
    <source>
        <dbReference type="ARBA" id="ARBA00029766"/>
    </source>
</evidence>
<evidence type="ECO:0000256" key="8">
    <source>
        <dbReference type="ARBA" id="ARBA00022840"/>
    </source>
</evidence>
<evidence type="ECO:0000256" key="12">
    <source>
        <dbReference type="ARBA" id="ARBA00033413"/>
    </source>
</evidence>
<protein>
    <recommendedName>
        <fullName evidence="4">2-amino-4-hydroxy-6-hydroxymethyldihydropteridine pyrophosphokinase</fullName>
        <ecNumber evidence="3">2.7.6.3</ecNumber>
    </recommendedName>
    <alternativeName>
        <fullName evidence="11">6-hydroxymethyl-7,8-dihydropterin pyrophosphokinase</fullName>
    </alternativeName>
    <alternativeName>
        <fullName evidence="12">7,8-dihydro-6-hydroxymethylpterin-pyrophosphokinase</fullName>
    </alternativeName>
</protein>
<dbReference type="PANTHER" id="PTHR43071:SF1">
    <property type="entry name" value="2-AMINO-4-HYDROXY-6-HYDROXYMETHYLDIHYDROPTERIDINE PYROPHOSPHOKINASE"/>
    <property type="match status" value="1"/>
</dbReference>
<keyword evidence="5" id="KW-0808">Transferase</keyword>
<dbReference type="Pfam" id="PF01288">
    <property type="entry name" value="HPPK"/>
    <property type="match status" value="1"/>
</dbReference>
<keyword evidence="8" id="KW-0067">ATP-binding</keyword>
<dbReference type="GO" id="GO:0046656">
    <property type="term" value="P:folic acid biosynthetic process"/>
    <property type="evidence" value="ECO:0007669"/>
    <property type="project" value="UniProtKB-KW"/>
</dbReference>
<dbReference type="NCBIfam" id="TIGR01498">
    <property type="entry name" value="folK"/>
    <property type="match status" value="1"/>
</dbReference>
<comment type="caution">
    <text evidence="14">The sequence shown here is derived from an EMBL/GenBank/DDBJ whole genome shotgun (WGS) entry which is preliminary data.</text>
</comment>
<keyword evidence="6" id="KW-0547">Nucleotide-binding</keyword>
<dbReference type="FunFam" id="3.30.70.560:FF:000001">
    <property type="entry name" value="2-amino-4-hydroxy-6-hydroxymethyldihydropteridine pyrophosphokinase"/>
    <property type="match status" value="1"/>
</dbReference>
<dbReference type="SUPFAM" id="SSF55083">
    <property type="entry name" value="6-hydroxymethyl-7,8-dihydropterin pyrophosphokinase, HPPK"/>
    <property type="match status" value="1"/>
</dbReference>
<evidence type="ECO:0000256" key="7">
    <source>
        <dbReference type="ARBA" id="ARBA00022777"/>
    </source>
</evidence>
<evidence type="ECO:0000256" key="3">
    <source>
        <dbReference type="ARBA" id="ARBA00013253"/>
    </source>
</evidence>
<evidence type="ECO:0000256" key="2">
    <source>
        <dbReference type="ARBA" id="ARBA00005810"/>
    </source>
</evidence>
<dbReference type="OrthoDB" id="9808041at2"/>
<proteinExistence type="inferred from homology"/>
<dbReference type="AlphaFoldDB" id="A0A1X1ER88"/>
<evidence type="ECO:0000256" key="5">
    <source>
        <dbReference type="ARBA" id="ARBA00022679"/>
    </source>
</evidence>
<keyword evidence="15" id="KW-1185">Reference proteome</keyword>
<keyword evidence="7 14" id="KW-0418">Kinase</keyword>
<evidence type="ECO:0000313" key="14">
    <source>
        <dbReference type="EMBL" id="ORM92511.1"/>
    </source>
</evidence>
<feature type="domain" description="7,8-dihydro-6-hydroxymethylpterin-pyrophosphokinase" evidence="13">
    <location>
        <begin position="89"/>
        <end position="100"/>
    </location>
</feature>
<accession>A0A1X1ER88</accession>
<name>A0A1X1ER88_PANCY</name>
<dbReference type="GO" id="GO:0016301">
    <property type="term" value="F:kinase activity"/>
    <property type="evidence" value="ECO:0007669"/>
    <property type="project" value="UniProtKB-KW"/>
</dbReference>
<reference evidence="14 15" key="1">
    <citation type="journal article" date="2017" name="Antonie Van Leeuwenhoek">
        <title>Phylogenomic resolution of the bacterial genus Pantoea and its relationship with Erwinia and Tatumella.</title>
        <authorList>
            <person name="Palmer M."/>
            <person name="Steenkamp E.T."/>
            <person name="Coetzee M.P."/>
            <person name="Chan W.Y."/>
            <person name="van Zyl E."/>
            <person name="De Maayer P."/>
            <person name="Coutinho T.A."/>
            <person name="Blom J."/>
            <person name="Smits T.H."/>
            <person name="Duffy B."/>
            <person name="Venter S.N."/>
        </authorList>
    </citation>
    <scope>NUCLEOTIDE SEQUENCE [LARGE SCALE GENOMIC DNA]</scope>
    <source>
        <strain evidence="14 15">LMG 2657</strain>
    </source>
</reference>
<dbReference type="PROSITE" id="PS00794">
    <property type="entry name" value="HPPK"/>
    <property type="match status" value="1"/>
</dbReference>
<dbReference type="InterPro" id="IPR000550">
    <property type="entry name" value="Hppk"/>
</dbReference>
<evidence type="ECO:0000256" key="6">
    <source>
        <dbReference type="ARBA" id="ARBA00022741"/>
    </source>
</evidence>
<evidence type="ECO:0000256" key="4">
    <source>
        <dbReference type="ARBA" id="ARBA00016218"/>
    </source>
</evidence>
<dbReference type="GO" id="GO:0003848">
    <property type="term" value="F:2-amino-4-hydroxy-6-hydroxymethyldihydropteridine diphosphokinase activity"/>
    <property type="evidence" value="ECO:0007669"/>
    <property type="project" value="UniProtKB-EC"/>
</dbReference>
<evidence type="ECO:0000313" key="15">
    <source>
        <dbReference type="Proteomes" id="UP000193749"/>
    </source>
</evidence>
<organism evidence="14 15">
    <name type="scientific">Pantoea cypripedii</name>
    <name type="common">Pectobacterium cypripedii</name>
    <name type="synonym">Erwinia cypripedii</name>
    <dbReference type="NCBI Taxonomy" id="55209"/>
    <lineage>
        <taxon>Bacteria</taxon>
        <taxon>Pseudomonadati</taxon>
        <taxon>Pseudomonadota</taxon>
        <taxon>Gammaproteobacteria</taxon>
        <taxon>Enterobacterales</taxon>
        <taxon>Erwiniaceae</taxon>
        <taxon>Pantoea</taxon>
    </lineage>
</organism>
<evidence type="ECO:0000256" key="9">
    <source>
        <dbReference type="ARBA" id="ARBA00022909"/>
    </source>
</evidence>
<keyword evidence="9" id="KW-0289">Folate biosynthesis</keyword>
<evidence type="ECO:0000259" key="13">
    <source>
        <dbReference type="PROSITE" id="PS00794"/>
    </source>
</evidence>
<dbReference type="GO" id="GO:0005524">
    <property type="term" value="F:ATP binding"/>
    <property type="evidence" value="ECO:0007669"/>
    <property type="project" value="UniProtKB-KW"/>
</dbReference>